<dbReference type="EMBL" id="LR796200">
    <property type="protein sequence ID" value="CAB4126899.1"/>
    <property type="molecule type" value="Genomic_DNA"/>
</dbReference>
<protein>
    <submittedName>
        <fullName evidence="1">Uncharacterized protein</fullName>
    </submittedName>
</protein>
<gene>
    <name evidence="1" type="ORF">UFOVP87_24</name>
</gene>
<reference evidence="1" key="1">
    <citation type="submission" date="2020-04" db="EMBL/GenBank/DDBJ databases">
        <authorList>
            <person name="Chiriac C."/>
            <person name="Salcher M."/>
            <person name="Ghai R."/>
            <person name="Kavagutti S V."/>
        </authorList>
    </citation>
    <scope>NUCLEOTIDE SEQUENCE</scope>
</reference>
<evidence type="ECO:0000313" key="1">
    <source>
        <dbReference type="EMBL" id="CAB4126899.1"/>
    </source>
</evidence>
<organism evidence="1">
    <name type="scientific">uncultured Caudovirales phage</name>
    <dbReference type="NCBI Taxonomy" id="2100421"/>
    <lineage>
        <taxon>Viruses</taxon>
        <taxon>Duplodnaviria</taxon>
        <taxon>Heunggongvirae</taxon>
        <taxon>Uroviricota</taxon>
        <taxon>Caudoviricetes</taxon>
        <taxon>Peduoviridae</taxon>
        <taxon>Maltschvirus</taxon>
        <taxon>Maltschvirus maltsch</taxon>
    </lineage>
</organism>
<proteinExistence type="predicted"/>
<accession>A0A6J5L4J8</accession>
<name>A0A6J5L4J8_9CAUD</name>
<sequence>MKTILSIVLLFGSIVLKGQAATITQIRSVQDTVISGDSLDIRITYTLQTNINGFQVQVMLVNPSVNYSQFCLDKAANIVDTYPTDANGYTILKVKIIPSMGTGDARLYANANSGYVPFYIKPLSVVGIHEYDKNATIIKTEYYDIYGKEKPSTNEGLTIKVTTYSNGYQKKDKVMLLGN</sequence>